<dbReference type="Gene3D" id="1.20.140.10">
    <property type="entry name" value="Butyryl-CoA Dehydrogenase, subunit A, domain 3"/>
    <property type="match status" value="1"/>
</dbReference>
<accession>A0A975PA86</accession>
<sequence>MRDPITADQLAALYDGARRLPPDQALRLLGTLCTRRPAYLALGGFAIHASGAEIADPGQPEAPVTVLAALDDQTLHVWGLHFSQVTPPADPQAGLPQLRPAVIALRLGLLLHCLDMAFLHLEGRESFGQKLLHHQLMKALFANINAEAQRMLDELRLPRAWADAAALQAMQQAISHQFRHAAKLMGGHGFLEGRCHALEFLSTLLAAMVAPQAEAPARRAGGGNA</sequence>
<dbReference type="Proteomes" id="UP000679352">
    <property type="component" value="Plasmid p1"/>
</dbReference>
<protein>
    <recommendedName>
        <fullName evidence="3">Acyl-CoA dehydrogenase</fullName>
    </recommendedName>
</protein>
<evidence type="ECO:0008006" key="3">
    <source>
        <dbReference type="Google" id="ProtNLM"/>
    </source>
</evidence>
<proteinExistence type="predicted"/>
<keyword evidence="2" id="KW-1185">Reference proteome</keyword>
<dbReference type="SUPFAM" id="SSF47203">
    <property type="entry name" value="Acyl-CoA dehydrogenase C-terminal domain-like"/>
    <property type="match status" value="1"/>
</dbReference>
<dbReference type="KEGG" id="gfu:KM031_18430"/>
<gene>
    <name evidence="1" type="ORF">KM031_18430</name>
</gene>
<organism evidence="1 2">
    <name type="scientific">Gemmobacter fulvus</name>
    <dbReference type="NCBI Taxonomy" id="2840474"/>
    <lineage>
        <taxon>Bacteria</taxon>
        <taxon>Pseudomonadati</taxon>
        <taxon>Pseudomonadota</taxon>
        <taxon>Alphaproteobacteria</taxon>
        <taxon>Rhodobacterales</taxon>
        <taxon>Paracoccaceae</taxon>
        <taxon>Gemmobacter</taxon>
    </lineage>
</organism>
<dbReference type="GO" id="GO:0016627">
    <property type="term" value="F:oxidoreductase activity, acting on the CH-CH group of donors"/>
    <property type="evidence" value="ECO:0007669"/>
    <property type="project" value="InterPro"/>
</dbReference>
<keyword evidence="1" id="KW-0614">Plasmid</keyword>
<evidence type="ECO:0000313" key="2">
    <source>
        <dbReference type="Proteomes" id="UP000679352"/>
    </source>
</evidence>
<dbReference type="EMBL" id="CP076362">
    <property type="protein sequence ID" value="QWK92267.1"/>
    <property type="molecule type" value="Genomic_DNA"/>
</dbReference>
<evidence type="ECO:0000313" key="1">
    <source>
        <dbReference type="EMBL" id="QWK92267.1"/>
    </source>
</evidence>
<dbReference type="AlphaFoldDB" id="A0A975PA86"/>
<reference evidence="1" key="1">
    <citation type="submission" date="2021-06" db="EMBL/GenBank/DDBJ databases">
        <authorList>
            <person name="Lee C.-S."/>
            <person name="Jin L."/>
        </authorList>
    </citation>
    <scope>NUCLEOTIDE SEQUENCE</scope>
    <source>
        <strain evidence="1">Con5</strain>
        <plasmid evidence="1">p1</plasmid>
    </source>
</reference>
<geneLocation type="plasmid" evidence="1 2">
    <name>p1</name>
</geneLocation>
<dbReference type="RefSeq" id="WP_215505053.1">
    <property type="nucleotide sequence ID" value="NZ_CP076362.1"/>
</dbReference>
<name>A0A975PA86_9RHOB</name>
<dbReference type="InterPro" id="IPR036250">
    <property type="entry name" value="AcylCo_DH-like_C"/>
</dbReference>